<evidence type="ECO:0000313" key="2">
    <source>
        <dbReference type="EMBL" id="KAJ1148254.1"/>
    </source>
</evidence>
<dbReference type="EMBL" id="JANPWB010000009">
    <property type="protein sequence ID" value="KAJ1148254.1"/>
    <property type="molecule type" value="Genomic_DNA"/>
</dbReference>
<comment type="caution">
    <text evidence="2">The sequence shown here is derived from an EMBL/GenBank/DDBJ whole genome shotgun (WGS) entry which is preliminary data.</text>
</comment>
<gene>
    <name evidence="2" type="ORF">NDU88_001091</name>
</gene>
<keyword evidence="3" id="KW-1185">Reference proteome</keyword>
<dbReference type="Proteomes" id="UP001066276">
    <property type="component" value="Chromosome 5"/>
</dbReference>
<dbReference type="InterPro" id="IPR000477">
    <property type="entry name" value="RT_dom"/>
</dbReference>
<dbReference type="PROSITE" id="PS50878">
    <property type="entry name" value="RT_POL"/>
    <property type="match status" value="1"/>
</dbReference>
<dbReference type="AlphaFoldDB" id="A0AAV7R7K4"/>
<dbReference type="PANTHER" id="PTHR21301">
    <property type="entry name" value="REVERSE TRANSCRIPTASE"/>
    <property type="match status" value="1"/>
</dbReference>
<proteinExistence type="predicted"/>
<evidence type="ECO:0000259" key="1">
    <source>
        <dbReference type="PROSITE" id="PS50878"/>
    </source>
</evidence>
<feature type="domain" description="Reverse transcriptase" evidence="1">
    <location>
        <begin position="1"/>
        <end position="165"/>
    </location>
</feature>
<sequence>MLRLDIEALYTSIPQEESLQAITDLLLSQVRESAAPAKWIMLLAKLALTENFFSFEDQIYLQHHGASMGSTFAPSIACLYVRWFEEGNICANNTFNDDIRLWRRYIDDILVIWHGDETTIELFITWLKERSAPKIRSWGTYLLEAGRKDAVGSQRASDGRSGAALF</sequence>
<evidence type="ECO:0000313" key="3">
    <source>
        <dbReference type="Proteomes" id="UP001066276"/>
    </source>
</evidence>
<protein>
    <recommendedName>
        <fullName evidence="1">Reverse transcriptase domain-containing protein</fullName>
    </recommendedName>
</protein>
<accession>A0AAV7R7K4</accession>
<dbReference type="PANTHER" id="PTHR21301:SF12">
    <property type="match status" value="1"/>
</dbReference>
<name>A0AAV7R7K4_PLEWA</name>
<organism evidence="2 3">
    <name type="scientific">Pleurodeles waltl</name>
    <name type="common">Iberian ribbed newt</name>
    <dbReference type="NCBI Taxonomy" id="8319"/>
    <lineage>
        <taxon>Eukaryota</taxon>
        <taxon>Metazoa</taxon>
        <taxon>Chordata</taxon>
        <taxon>Craniata</taxon>
        <taxon>Vertebrata</taxon>
        <taxon>Euteleostomi</taxon>
        <taxon>Amphibia</taxon>
        <taxon>Batrachia</taxon>
        <taxon>Caudata</taxon>
        <taxon>Salamandroidea</taxon>
        <taxon>Salamandridae</taxon>
        <taxon>Pleurodelinae</taxon>
        <taxon>Pleurodeles</taxon>
    </lineage>
</organism>
<reference evidence="2" key="1">
    <citation type="journal article" date="2022" name="bioRxiv">
        <title>Sequencing and chromosome-scale assembly of the giantPleurodeles waltlgenome.</title>
        <authorList>
            <person name="Brown T."/>
            <person name="Elewa A."/>
            <person name="Iarovenko S."/>
            <person name="Subramanian E."/>
            <person name="Araus A.J."/>
            <person name="Petzold A."/>
            <person name="Susuki M."/>
            <person name="Suzuki K.-i.T."/>
            <person name="Hayashi T."/>
            <person name="Toyoda A."/>
            <person name="Oliveira C."/>
            <person name="Osipova E."/>
            <person name="Leigh N.D."/>
            <person name="Simon A."/>
            <person name="Yun M.H."/>
        </authorList>
    </citation>
    <scope>NUCLEOTIDE SEQUENCE</scope>
    <source>
        <strain evidence="2">20211129_DDA</strain>
        <tissue evidence="2">Liver</tissue>
    </source>
</reference>